<evidence type="ECO:0000256" key="3">
    <source>
        <dbReference type="ARBA" id="ARBA00023277"/>
    </source>
</evidence>
<comment type="similarity">
    <text evidence="6">Belongs to the glycosyl hydrolase 74 family.</text>
</comment>
<evidence type="ECO:0000313" key="7">
    <source>
        <dbReference type="EMBL" id="NER31786.1"/>
    </source>
</evidence>
<reference evidence="7" key="1">
    <citation type="submission" date="2019-11" db="EMBL/GenBank/DDBJ databases">
        <title>Genomic insights into an expanded diversity of filamentous marine cyanobacteria reveals the extraordinary biosynthetic potential of Moorea and Okeania.</title>
        <authorList>
            <person name="Ferreira Leao T."/>
            <person name="Wang M."/>
            <person name="Moss N."/>
            <person name="Da Silva R."/>
            <person name="Sanders J."/>
            <person name="Nurk S."/>
            <person name="Gurevich A."/>
            <person name="Humphrey G."/>
            <person name="Reher R."/>
            <person name="Zhu Q."/>
            <person name="Belda-Ferre P."/>
            <person name="Glukhov E."/>
            <person name="Rex R."/>
            <person name="Dorrestein P.C."/>
            <person name="Knight R."/>
            <person name="Pevzner P."/>
            <person name="Gerwick W.H."/>
            <person name="Gerwick L."/>
        </authorList>
    </citation>
    <scope>NUCLEOTIDE SEQUENCE</scope>
    <source>
        <strain evidence="7">SIO1C4</strain>
    </source>
</reference>
<evidence type="ECO:0000256" key="1">
    <source>
        <dbReference type="ARBA" id="ARBA00022729"/>
    </source>
</evidence>
<dbReference type="PANTHER" id="PTHR43739">
    <property type="entry name" value="XYLOGLUCANASE (EUROFUNG)"/>
    <property type="match status" value="1"/>
</dbReference>
<evidence type="ECO:0008006" key="8">
    <source>
        <dbReference type="Google" id="ProtNLM"/>
    </source>
</evidence>
<dbReference type="SUPFAM" id="SSF110296">
    <property type="entry name" value="Oligoxyloglucan reducing end-specific cellobiohydrolase"/>
    <property type="match status" value="1"/>
</dbReference>
<organism evidence="7">
    <name type="scientific">Symploca sp. SIO1C4</name>
    <dbReference type="NCBI Taxonomy" id="2607765"/>
    <lineage>
        <taxon>Bacteria</taxon>
        <taxon>Bacillati</taxon>
        <taxon>Cyanobacteriota</taxon>
        <taxon>Cyanophyceae</taxon>
        <taxon>Coleofasciculales</taxon>
        <taxon>Coleofasciculaceae</taxon>
        <taxon>Symploca</taxon>
    </lineage>
</organism>
<dbReference type="Gene3D" id="2.130.10.10">
    <property type="entry name" value="YVTN repeat-like/Quinoprotein amine dehydrogenase"/>
    <property type="match status" value="1"/>
</dbReference>
<keyword evidence="1" id="KW-0732">Signal</keyword>
<protein>
    <recommendedName>
        <fullName evidence="8">Xyloglucanase</fullName>
    </recommendedName>
</protein>
<keyword evidence="3" id="KW-0119">Carbohydrate metabolism</keyword>
<dbReference type="PANTHER" id="PTHR43739:SF2">
    <property type="entry name" value="OLIGOXYLOGLUCAN-REDUCING END-SPECIFIC XYLOGLUCANASE-RELATED"/>
    <property type="match status" value="1"/>
</dbReference>
<keyword evidence="2" id="KW-0378">Hydrolase</keyword>
<evidence type="ECO:0000256" key="5">
    <source>
        <dbReference type="ARBA" id="ARBA00023326"/>
    </source>
</evidence>
<keyword evidence="5" id="KW-0624">Polysaccharide degradation</keyword>
<sequence length="215" mass="23808">MSTISAKNAEVEYFPPSYDADAEVQTVTYTWDNIAIGGMGFVTGIGIHPTEPGIVYVRTDVGGIYRWDSVANRWIPLMDEFGESEEHHYGIESIALDPNNPDILYAATGYYTRETTSDILKSTDRGQNWVPTELKTPAGTNVRMGGNEDWRWTGERLAVDPSNSNIIYFGSRLDGLYKSENSANTWNKVTSFSATDLSEGGITFVLFDPQSGHLS</sequence>
<evidence type="ECO:0000256" key="2">
    <source>
        <dbReference type="ARBA" id="ARBA00022801"/>
    </source>
</evidence>
<dbReference type="GO" id="GO:0000272">
    <property type="term" value="P:polysaccharide catabolic process"/>
    <property type="evidence" value="ECO:0007669"/>
    <property type="project" value="UniProtKB-KW"/>
</dbReference>
<keyword evidence="4" id="KW-0326">Glycosidase</keyword>
<dbReference type="InterPro" id="IPR015943">
    <property type="entry name" value="WD40/YVTN_repeat-like_dom_sf"/>
</dbReference>
<dbReference type="GO" id="GO:0016798">
    <property type="term" value="F:hydrolase activity, acting on glycosyl bonds"/>
    <property type="evidence" value="ECO:0007669"/>
    <property type="project" value="UniProtKB-KW"/>
</dbReference>
<dbReference type="EMBL" id="JAAHFQ010000937">
    <property type="protein sequence ID" value="NER31786.1"/>
    <property type="molecule type" value="Genomic_DNA"/>
</dbReference>
<evidence type="ECO:0000256" key="4">
    <source>
        <dbReference type="ARBA" id="ARBA00023295"/>
    </source>
</evidence>
<accession>A0A6B3NE75</accession>
<dbReference type="InterPro" id="IPR052025">
    <property type="entry name" value="Xyloglucanase_GH74"/>
</dbReference>
<dbReference type="GO" id="GO:0010411">
    <property type="term" value="P:xyloglucan metabolic process"/>
    <property type="evidence" value="ECO:0007669"/>
    <property type="project" value="TreeGrafter"/>
</dbReference>
<comment type="caution">
    <text evidence="7">The sequence shown here is derived from an EMBL/GenBank/DDBJ whole genome shotgun (WGS) entry which is preliminary data.</text>
</comment>
<feature type="non-terminal residue" evidence="7">
    <location>
        <position position="215"/>
    </location>
</feature>
<dbReference type="AlphaFoldDB" id="A0A6B3NE75"/>
<gene>
    <name evidence="7" type="ORF">F6J89_30300</name>
</gene>
<evidence type="ECO:0000256" key="6">
    <source>
        <dbReference type="ARBA" id="ARBA00037986"/>
    </source>
</evidence>
<name>A0A6B3NE75_9CYAN</name>
<proteinExistence type="inferred from homology"/>